<dbReference type="PROSITE" id="PS50109">
    <property type="entry name" value="HIS_KIN"/>
    <property type="match status" value="1"/>
</dbReference>
<evidence type="ECO:0000256" key="15">
    <source>
        <dbReference type="SAM" id="Phobius"/>
    </source>
</evidence>
<keyword evidence="6" id="KW-0597">Phosphoprotein</keyword>
<name>A0A8J7PFV1_9BACT</name>
<dbReference type="Pfam" id="PF00989">
    <property type="entry name" value="PAS"/>
    <property type="match status" value="1"/>
</dbReference>
<evidence type="ECO:0000256" key="4">
    <source>
        <dbReference type="ARBA" id="ARBA00012438"/>
    </source>
</evidence>
<dbReference type="SMART" id="SM00388">
    <property type="entry name" value="HisKA"/>
    <property type="match status" value="1"/>
</dbReference>
<evidence type="ECO:0000313" key="18">
    <source>
        <dbReference type="EMBL" id="MBN8660683.1"/>
    </source>
</evidence>
<dbReference type="CDD" id="cd00082">
    <property type="entry name" value="HisKA"/>
    <property type="match status" value="1"/>
</dbReference>
<dbReference type="InterPro" id="IPR050351">
    <property type="entry name" value="BphY/WalK/GraS-like"/>
</dbReference>
<comment type="catalytic activity">
    <reaction evidence="1">
        <text>ATP + protein L-histidine = ADP + protein N-phospho-L-histidine.</text>
        <dbReference type="EC" id="2.7.13.3"/>
    </reaction>
</comment>
<reference evidence="18" key="1">
    <citation type="submission" date="2021-02" db="EMBL/GenBank/DDBJ databases">
        <title>Genome-Resolved Metagenomics of a Microbial Community Performing Photosynthetic Biological Nutrient Removal.</title>
        <authorList>
            <person name="Mcdaniel E.A."/>
        </authorList>
    </citation>
    <scope>NUCLEOTIDE SEQUENCE</scope>
    <source>
        <strain evidence="18">UWPOB_OBS1</strain>
    </source>
</reference>
<dbReference type="SUPFAM" id="SSF55785">
    <property type="entry name" value="PYP-like sensor domain (PAS domain)"/>
    <property type="match status" value="1"/>
</dbReference>
<dbReference type="InterPro" id="IPR000014">
    <property type="entry name" value="PAS"/>
</dbReference>
<dbReference type="PANTHER" id="PTHR42878:SF7">
    <property type="entry name" value="SENSOR HISTIDINE KINASE GLRK"/>
    <property type="match status" value="1"/>
</dbReference>
<dbReference type="InterPro" id="IPR036097">
    <property type="entry name" value="HisK_dim/P_sf"/>
</dbReference>
<dbReference type="GO" id="GO:0030295">
    <property type="term" value="F:protein kinase activator activity"/>
    <property type="evidence" value="ECO:0007669"/>
    <property type="project" value="TreeGrafter"/>
</dbReference>
<evidence type="ECO:0000313" key="19">
    <source>
        <dbReference type="Proteomes" id="UP000664277"/>
    </source>
</evidence>
<feature type="domain" description="Histidine kinase" evidence="16">
    <location>
        <begin position="375"/>
        <end position="593"/>
    </location>
</feature>
<dbReference type="PANTHER" id="PTHR42878">
    <property type="entry name" value="TWO-COMPONENT HISTIDINE KINASE"/>
    <property type="match status" value="1"/>
</dbReference>
<evidence type="ECO:0000256" key="10">
    <source>
        <dbReference type="ARBA" id="ARBA00022777"/>
    </source>
</evidence>
<evidence type="ECO:0000256" key="7">
    <source>
        <dbReference type="ARBA" id="ARBA00022679"/>
    </source>
</evidence>
<evidence type="ECO:0000256" key="9">
    <source>
        <dbReference type="ARBA" id="ARBA00022741"/>
    </source>
</evidence>
<dbReference type="InterPro" id="IPR005467">
    <property type="entry name" value="His_kinase_dom"/>
</dbReference>
<dbReference type="GO" id="GO:0006355">
    <property type="term" value="P:regulation of DNA-templated transcription"/>
    <property type="evidence" value="ECO:0007669"/>
    <property type="project" value="InterPro"/>
</dbReference>
<keyword evidence="5" id="KW-1003">Cell membrane</keyword>
<keyword evidence="11" id="KW-0067">ATP-binding</keyword>
<dbReference type="GO" id="GO:0005524">
    <property type="term" value="F:ATP binding"/>
    <property type="evidence" value="ECO:0007669"/>
    <property type="project" value="UniProtKB-KW"/>
</dbReference>
<sequence>MSLKISQKFLIAVSVPVIFELALVGTLVSLLGQADEARRKEQEAREMANRTYALMGLHVTRLTQIAIYKSVDNAEVRAQAAITAQKMRDEIAKIHALVARNPRCSATWQRLDGLVKEIGDEHEQALQKMRGGDKASAALAFMSMRRHFDELLQATDELSAQQAQIEGVDIAQYSELIKTVLYLSILLSVFTAFGLAYLFNRGTASRLSVIMKNTEMIAGGQAPVARLSGDDELARIDELYHKMHESLAVLRRRERAILENVADVVCSVDKDLRFTDINAAAFKQWGFDAESFLGGRLVDLLAPNDRAEVHKNLRHVIERGKETNFECAVLKADGTLADTEWSVTYSAEEESLYCVIHDITSRKNLERMKAEFVAMVSHEIRTPLSSIQMTHSLIESELADSLDDFMTRSLGAAQDNINRLMALVNNLLDLDKLESGHIELLPENIAAAQIVSTAVNAVETLFLSKNIAVSHNIDSSLMVVADKERIVQVLINLLGNAVKYSAPHSKVSVRARKEGRFVRFMVTDSGRGIPEDKLQTVFERFRQVEASDEKVHKGAGLGLAISKAIIEKHNGKIGVDSTLGEGSTFWFTLPIGS</sequence>
<feature type="transmembrane region" description="Helical" evidence="15">
    <location>
        <begin position="180"/>
        <end position="199"/>
    </location>
</feature>
<keyword evidence="8 15" id="KW-0812">Transmembrane</keyword>
<dbReference type="Gene3D" id="1.10.287.130">
    <property type="match status" value="1"/>
</dbReference>
<dbReference type="SMART" id="SM00387">
    <property type="entry name" value="HATPase_c"/>
    <property type="match status" value="1"/>
</dbReference>
<dbReference type="InterPro" id="IPR003661">
    <property type="entry name" value="HisK_dim/P_dom"/>
</dbReference>
<dbReference type="Gene3D" id="3.30.450.20">
    <property type="entry name" value="PAS domain"/>
    <property type="match status" value="1"/>
</dbReference>
<dbReference type="Gene3D" id="3.30.565.10">
    <property type="entry name" value="Histidine kinase-like ATPase, C-terminal domain"/>
    <property type="match status" value="1"/>
</dbReference>
<feature type="domain" description="PAS" evidence="17">
    <location>
        <begin position="250"/>
        <end position="320"/>
    </location>
</feature>
<evidence type="ECO:0000256" key="6">
    <source>
        <dbReference type="ARBA" id="ARBA00022553"/>
    </source>
</evidence>
<dbReference type="GO" id="GO:0000155">
    <property type="term" value="F:phosphorelay sensor kinase activity"/>
    <property type="evidence" value="ECO:0007669"/>
    <property type="project" value="InterPro"/>
</dbReference>
<dbReference type="Pfam" id="PF00512">
    <property type="entry name" value="HisKA"/>
    <property type="match status" value="1"/>
</dbReference>
<dbReference type="InterPro" id="IPR003594">
    <property type="entry name" value="HATPase_dom"/>
</dbReference>
<dbReference type="FunFam" id="3.30.565.10:FF:000023">
    <property type="entry name" value="PAS domain-containing sensor histidine kinase"/>
    <property type="match status" value="1"/>
</dbReference>
<evidence type="ECO:0000259" key="16">
    <source>
        <dbReference type="PROSITE" id="PS50109"/>
    </source>
</evidence>
<dbReference type="InterPro" id="IPR013767">
    <property type="entry name" value="PAS_fold"/>
</dbReference>
<evidence type="ECO:0000256" key="5">
    <source>
        <dbReference type="ARBA" id="ARBA00022475"/>
    </source>
</evidence>
<keyword evidence="13" id="KW-0902">Two-component regulatory system</keyword>
<evidence type="ECO:0000256" key="14">
    <source>
        <dbReference type="ARBA" id="ARBA00023136"/>
    </source>
</evidence>
<evidence type="ECO:0000256" key="11">
    <source>
        <dbReference type="ARBA" id="ARBA00022840"/>
    </source>
</evidence>
<dbReference type="InterPro" id="IPR004358">
    <property type="entry name" value="Sig_transdc_His_kin-like_C"/>
</dbReference>
<evidence type="ECO:0000256" key="13">
    <source>
        <dbReference type="ARBA" id="ARBA00023012"/>
    </source>
</evidence>
<dbReference type="EC" id="2.7.13.3" evidence="4"/>
<evidence type="ECO:0000259" key="17">
    <source>
        <dbReference type="PROSITE" id="PS50112"/>
    </source>
</evidence>
<keyword evidence="9" id="KW-0547">Nucleotide-binding</keyword>
<dbReference type="CDD" id="cd16922">
    <property type="entry name" value="HATPase_EvgS-ArcB-TorS-like"/>
    <property type="match status" value="1"/>
</dbReference>
<dbReference type="SMART" id="SM00091">
    <property type="entry name" value="PAS"/>
    <property type="match status" value="1"/>
</dbReference>
<organism evidence="18 19">
    <name type="scientific">Candidatus Obscuribacter phosphatis</name>
    <dbReference type="NCBI Taxonomy" id="1906157"/>
    <lineage>
        <taxon>Bacteria</taxon>
        <taxon>Bacillati</taxon>
        <taxon>Candidatus Melainabacteria</taxon>
        <taxon>Candidatus Obscuribacterales</taxon>
        <taxon>Candidatus Obscuribacteraceae</taxon>
        <taxon>Candidatus Obscuribacter</taxon>
    </lineage>
</organism>
<evidence type="ECO:0000256" key="1">
    <source>
        <dbReference type="ARBA" id="ARBA00000085"/>
    </source>
</evidence>
<accession>A0A8J7PFV1</accession>
<evidence type="ECO:0000256" key="8">
    <source>
        <dbReference type="ARBA" id="ARBA00022692"/>
    </source>
</evidence>
<comment type="caution">
    <text evidence="18">The sequence shown here is derived from an EMBL/GenBank/DDBJ whole genome shotgun (WGS) entry which is preliminary data.</text>
</comment>
<keyword evidence="10 18" id="KW-0418">Kinase</keyword>
<protein>
    <recommendedName>
        <fullName evidence="4">histidine kinase</fullName>
        <ecNumber evidence="4">2.7.13.3</ecNumber>
    </recommendedName>
</protein>
<dbReference type="NCBIfam" id="TIGR00229">
    <property type="entry name" value="sensory_box"/>
    <property type="match status" value="1"/>
</dbReference>
<keyword evidence="7" id="KW-0808">Transferase</keyword>
<comment type="subcellular location">
    <subcellularLocation>
        <location evidence="3">Cell membrane</location>
    </subcellularLocation>
    <subcellularLocation>
        <location evidence="2">Membrane</location>
        <topology evidence="2">Multi-pass membrane protein</topology>
    </subcellularLocation>
</comment>
<dbReference type="InterPro" id="IPR036890">
    <property type="entry name" value="HATPase_C_sf"/>
</dbReference>
<dbReference type="PROSITE" id="PS50112">
    <property type="entry name" value="PAS"/>
    <property type="match status" value="1"/>
</dbReference>
<proteinExistence type="predicted"/>
<evidence type="ECO:0000256" key="12">
    <source>
        <dbReference type="ARBA" id="ARBA00022989"/>
    </source>
</evidence>
<dbReference type="SUPFAM" id="SSF47384">
    <property type="entry name" value="Homodimeric domain of signal transducing histidine kinase"/>
    <property type="match status" value="1"/>
</dbReference>
<dbReference type="EMBL" id="JAFLCK010000012">
    <property type="protein sequence ID" value="MBN8660683.1"/>
    <property type="molecule type" value="Genomic_DNA"/>
</dbReference>
<keyword evidence="14 15" id="KW-0472">Membrane</keyword>
<dbReference type="SUPFAM" id="SSF55874">
    <property type="entry name" value="ATPase domain of HSP90 chaperone/DNA topoisomerase II/histidine kinase"/>
    <property type="match status" value="1"/>
</dbReference>
<dbReference type="CDD" id="cd00130">
    <property type="entry name" value="PAS"/>
    <property type="match status" value="1"/>
</dbReference>
<feature type="transmembrane region" description="Helical" evidence="15">
    <location>
        <begin position="12"/>
        <end position="32"/>
    </location>
</feature>
<dbReference type="InterPro" id="IPR035965">
    <property type="entry name" value="PAS-like_dom_sf"/>
</dbReference>
<dbReference type="GO" id="GO:0000156">
    <property type="term" value="F:phosphorelay response regulator activity"/>
    <property type="evidence" value="ECO:0007669"/>
    <property type="project" value="TreeGrafter"/>
</dbReference>
<dbReference type="Pfam" id="PF02518">
    <property type="entry name" value="HATPase_c"/>
    <property type="match status" value="1"/>
</dbReference>
<dbReference type="Proteomes" id="UP000664277">
    <property type="component" value="Unassembled WGS sequence"/>
</dbReference>
<dbReference type="GO" id="GO:0005886">
    <property type="term" value="C:plasma membrane"/>
    <property type="evidence" value="ECO:0007669"/>
    <property type="project" value="UniProtKB-SubCell"/>
</dbReference>
<gene>
    <name evidence="18" type="ORF">J0M35_09990</name>
</gene>
<evidence type="ECO:0000256" key="2">
    <source>
        <dbReference type="ARBA" id="ARBA00004141"/>
    </source>
</evidence>
<evidence type="ECO:0000256" key="3">
    <source>
        <dbReference type="ARBA" id="ARBA00004236"/>
    </source>
</evidence>
<dbReference type="GO" id="GO:0007234">
    <property type="term" value="P:osmosensory signaling via phosphorelay pathway"/>
    <property type="evidence" value="ECO:0007669"/>
    <property type="project" value="TreeGrafter"/>
</dbReference>
<dbReference type="AlphaFoldDB" id="A0A8J7PFV1"/>
<keyword evidence="12 15" id="KW-1133">Transmembrane helix</keyword>
<dbReference type="PRINTS" id="PR00344">
    <property type="entry name" value="BCTRLSENSOR"/>
</dbReference>